<evidence type="ECO:0000256" key="1">
    <source>
        <dbReference type="SAM" id="MobiDB-lite"/>
    </source>
</evidence>
<proteinExistence type="predicted"/>
<sequence length="73" mass="7826">MALSMMVQEVVHLRQLLEKLKLKQQEGSEVFVDNESTKNPATSNSGTSEAAPEGGTNASINGEDEDGVLEDYG</sequence>
<protein>
    <submittedName>
        <fullName evidence="2">Uncharacterized protein</fullName>
    </submittedName>
</protein>
<feature type="compositionally biased region" description="Polar residues" evidence="1">
    <location>
        <begin position="37"/>
        <end position="48"/>
    </location>
</feature>
<accession>A0A833S0S5</accession>
<feature type="region of interest" description="Disordered" evidence="1">
    <location>
        <begin position="24"/>
        <end position="73"/>
    </location>
</feature>
<evidence type="ECO:0000313" key="3">
    <source>
        <dbReference type="EMBL" id="KAF4139874.1"/>
    </source>
</evidence>
<evidence type="ECO:0000313" key="4">
    <source>
        <dbReference type="Proteomes" id="UP000602510"/>
    </source>
</evidence>
<gene>
    <name evidence="2" type="ORF">GN244_ATG10606</name>
    <name evidence="3" type="ORF">GN958_ATG10947</name>
</gene>
<keyword evidence="4" id="KW-1185">Reference proteome</keyword>
<name>A0A833S0S5_PHYIN</name>
<dbReference type="EMBL" id="JAACNO010001538">
    <property type="protein sequence ID" value="KAF4139874.1"/>
    <property type="molecule type" value="Genomic_DNA"/>
</dbReference>
<feature type="compositionally biased region" description="Acidic residues" evidence="1">
    <location>
        <begin position="62"/>
        <end position="73"/>
    </location>
</feature>
<reference evidence="2" key="1">
    <citation type="submission" date="2020-04" db="EMBL/GenBank/DDBJ databases">
        <title>Hybrid Assembly of Korean Phytophthora infestans isolates.</title>
        <authorList>
            <person name="Prokchorchik M."/>
            <person name="Lee Y."/>
            <person name="Seo J."/>
            <person name="Cho J.-H."/>
            <person name="Park Y.-E."/>
            <person name="Jang D.-C."/>
            <person name="Im J.-S."/>
            <person name="Choi J.-G."/>
            <person name="Park H.-J."/>
            <person name="Lee G.-B."/>
            <person name="Lee Y.-G."/>
            <person name="Hong S.-Y."/>
            <person name="Cho K."/>
            <person name="Sohn K.H."/>
        </authorList>
    </citation>
    <scope>NUCLEOTIDE SEQUENCE</scope>
    <source>
        <strain evidence="2">KR_1_A1</strain>
        <strain evidence="3">KR_2_A2</strain>
    </source>
</reference>
<comment type="caution">
    <text evidence="2">The sequence shown here is derived from an EMBL/GenBank/DDBJ whole genome shotgun (WGS) entry which is preliminary data.</text>
</comment>
<dbReference type="Proteomes" id="UP000602510">
    <property type="component" value="Unassembled WGS sequence"/>
</dbReference>
<dbReference type="AlphaFoldDB" id="A0A833S0S5"/>
<organism evidence="2 4">
    <name type="scientific">Phytophthora infestans</name>
    <name type="common">Potato late blight agent</name>
    <name type="synonym">Botrytis infestans</name>
    <dbReference type="NCBI Taxonomy" id="4787"/>
    <lineage>
        <taxon>Eukaryota</taxon>
        <taxon>Sar</taxon>
        <taxon>Stramenopiles</taxon>
        <taxon>Oomycota</taxon>
        <taxon>Peronosporomycetes</taxon>
        <taxon>Peronosporales</taxon>
        <taxon>Peronosporaceae</taxon>
        <taxon>Phytophthora</taxon>
    </lineage>
</organism>
<evidence type="ECO:0000313" key="2">
    <source>
        <dbReference type="EMBL" id="KAF4037377.1"/>
    </source>
</evidence>
<dbReference type="Proteomes" id="UP000704712">
    <property type="component" value="Unassembled WGS sequence"/>
</dbReference>
<dbReference type="EMBL" id="WSZM01000242">
    <property type="protein sequence ID" value="KAF4037377.1"/>
    <property type="molecule type" value="Genomic_DNA"/>
</dbReference>